<reference evidence="3 4" key="1">
    <citation type="submission" date="2023-04" db="EMBL/GenBank/DDBJ databases">
        <title>Genome of Basidiobolus ranarum AG-B5.</title>
        <authorList>
            <person name="Stajich J.E."/>
            <person name="Carter-House D."/>
            <person name="Gryganskyi A."/>
        </authorList>
    </citation>
    <scope>NUCLEOTIDE SEQUENCE [LARGE SCALE GENOMIC DNA]</scope>
    <source>
        <strain evidence="3 4">AG-B5</strain>
    </source>
</reference>
<proteinExistence type="predicted"/>
<dbReference type="EMBL" id="JASJQH010003313">
    <property type="protein sequence ID" value="KAK9759670.1"/>
    <property type="molecule type" value="Genomic_DNA"/>
</dbReference>
<accession>A0ABR2WDU3</accession>
<keyword evidence="4" id="KW-1185">Reference proteome</keyword>
<dbReference type="Proteomes" id="UP001479436">
    <property type="component" value="Unassembled WGS sequence"/>
</dbReference>
<feature type="non-terminal residue" evidence="3">
    <location>
        <position position="126"/>
    </location>
</feature>
<evidence type="ECO:0000313" key="4">
    <source>
        <dbReference type="Proteomes" id="UP001479436"/>
    </source>
</evidence>
<protein>
    <submittedName>
        <fullName evidence="3">Uncharacterized protein</fullName>
    </submittedName>
</protein>
<organism evidence="3 4">
    <name type="scientific">Basidiobolus ranarum</name>
    <dbReference type="NCBI Taxonomy" id="34480"/>
    <lineage>
        <taxon>Eukaryota</taxon>
        <taxon>Fungi</taxon>
        <taxon>Fungi incertae sedis</taxon>
        <taxon>Zoopagomycota</taxon>
        <taxon>Entomophthoromycotina</taxon>
        <taxon>Basidiobolomycetes</taxon>
        <taxon>Basidiobolales</taxon>
        <taxon>Basidiobolaceae</taxon>
        <taxon>Basidiobolus</taxon>
    </lineage>
</organism>
<feature type="signal peptide" evidence="2">
    <location>
        <begin position="1"/>
        <end position="20"/>
    </location>
</feature>
<feature type="chain" id="PRO_5047128792" evidence="2">
    <location>
        <begin position="21"/>
        <end position="126"/>
    </location>
</feature>
<evidence type="ECO:0000256" key="2">
    <source>
        <dbReference type="SAM" id="SignalP"/>
    </source>
</evidence>
<gene>
    <name evidence="3" type="ORF">K7432_017073</name>
</gene>
<keyword evidence="2" id="KW-0732">Signal</keyword>
<comment type="caution">
    <text evidence="3">The sequence shown here is derived from an EMBL/GenBank/DDBJ whole genome shotgun (WGS) entry which is preliminary data.</text>
</comment>
<evidence type="ECO:0000313" key="3">
    <source>
        <dbReference type="EMBL" id="KAK9759670.1"/>
    </source>
</evidence>
<evidence type="ECO:0000256" key="1">
    <source>
        <dbReference type="SAM" id="MobiDB-lite"/>
    </source>
</evidence>
<name>A0ABR2WDU3_9FUNG</name>
<feature type="compositionally biased region" description="Low complexity" evidence="1">
    <location>
        <begin position="76"/>
        <end position="93"/>
    </location>
</feature>
<feature type="region of interest" description="Disordered" evidence="1">
    <location>
        <begin position="22"/>
        <end position="105"/>
    </location>
</feature>
<sequence length="126" mass="12472">MRFSASKLIFILSATQIVAGASVRRNYAPSFNDGKNYNGNTGDSNNDHGAGNGNGNGKDNDGNVDTPGGAPGTPAGGSSPSTDSPNTNPPGNNIPGGTGSGDKVPSAEECRIILAKVNSGLLDGVA</sequence>